<proteinExistence type="predicted"/>
<dbReference type="EMBL" id="JAYMYQ010000096">
    <property type="protein sequence ID" value="KAK7295943.1"/>
    <property type="molecule type" value="Genomic_DNA"/>
</dbReference>
<name>A0AAN9JIX1_CANGL</name>
<evidence type="ECO:0000313" key="2">
    <source>
        <dbReference type="EMBL" id="KAK7296107.1"/>
    </source>
</evidence>
<evidence type="ECO:0000313" key="1">
    <source>
        <dbReference type="EMBL" id="KAK7295943.1"/>
    </source>
</evidence>
<evidence type="ECO:0000313" key="3">
    <source>
        <dbReference type="EMBL" id="KAK7298921.1"/>
    </source>
</evidence>
<organism evidence="3 4">
    <name type="scientific">Canavalia gladiata</name>
    <name type="common">Sword bean</name>
    <name type="synonym">Dolichos gladiatus</name>
    <dbReference type="NCBI Taxonomy" id="3824"/>
    <lineage>
        <taxon>Eukaryota</taxon>
        <taxon>Viridiplantae</taxon>
        <taxon>Streptophyta</taxon>
        <taxon>Embryophyta</taxon>
        <taxon>Tracheophyta</taxon>
        <taxon>Spermatophyta</taxon>
        <taxon>Magnoliopsida</taxon>
        <taxon>eudicotyledons</taxon>
        <taxon>Gunneridae</taxon>
        <taxon>Pentapetalae</taxon>
        <taxon>rosids</taxon>
        <taxon>fabids</taxon>
        <taxon>Fabales</taxon>
        <taxon>Fabaceae</taxon>
        <taxon>Papilionoideae</taxon>
        <taxon>50 kb inversion clade</taxon>
        <taxon>NPAAA clade</taxon>
        <taxon>indigoferoid/millettioid clade</taxon>
        <taxon>Phaseoleae</taxon>
        <taxon>Canavalia</taxon>
    </lineage>
</organism>
<reference evidence="3 4" key="1">
    <citation type="submission" date="2024-01" db="EMBL/GenBank/DDBJ databases">
        <title>The genomes of 5 underutilized Papilionoideae crops provide insights into root nodulation and disease resistanc.</title>
        <authorList>
            <person name="Jiang F."/>
        </authorList>
    </citation>
    <scope>NUCLEOTIDE SEQUENCE [LARGE SCALE GENOMIC DNA]</scope>
    <source>
        <strain evidence="3">LVBAO_FW01</strain>
        <tissue evidence="3">Leaves</tissue>
    </source>
</reference>
<dbReference type="AlphaFoldDB" id="A0AAN9JIX1"/>
<accession>A0AAN9JIX1</accession>
<dbReference type="Proteomes" id="UP001367508">
    <property type="component" value="Unassembled WGS sequence"/>
</dbReference>
<sequence length="141" mass="15987">MPQGSLRNGWTLMDWTTGTRSSLPGYNHSCPEEKQMLMTPRLMTGSATDVDEQDPSALEWLFLVVDCVQLDFFLPHRPHSHWKKLWKYLRIGAVLDGASRTDEDLLFYAKGDEGNRQVEGASEDLKCLLILPVQVYTKGST</sequence>
<keyword evidence="4" id="KW-1185">Reference proteome</keyword>
<dbReference type="EMBL" id="JAYMYQ010000023">
    <property type="protein sequence ID" value="KAK7298921.1"/>
    <property type="molecule type" value="Genomic_DNA"/>
</dbReference>
<dbReference type="EMBL" id="JAYMYQ010000084">
    <property type="protein sequence ID" value="KAK7296107.1"/>
    <property type="molecule type" value="Genomic_DNA"/>
</dbReference>
<comment type="caution">
    <text evidence="3">The sequence shown here is derived from an EMBL/GenBank/DDBJ whole genome shotgun (WGS) entry which is preliminary data.</text>
</comment>
<evidence type="ECO:0000313" key="4">
    <source>
        <dbReference type="Proteomes" id="UP001367508"/>
    </source>
</evidence>
<gene>
    <name evidence="3" type="ORF">VNO77_46243</name>
    <name evidence="2" type="ORF">VNO77_50697</name>
    <name evidence="1" type="ORF">VNO77_51070</name>
</gene>
<protein>
    <submittedName>
        <fullName evidence="3">Uncharacterized protein</fullName>
    </submittedName>
</protein>